<dbReference type="PANTHER" id="PTHR30146:SF109">
    <property type="entry name" value="HTH-TYPE TRANSCRIPTIONAL REGULATOR GALS"/>
    <property type="match status" value="1"/>
</dbReference>
<gene>
    <name evidence="5" type="ORF">BCR15_01640</name>
</gene>
<dbReference type="Pfam" id="PF00356">
    <property type="entry name" value="LacI"/>
    <property type="match status" value="1"/>
</dbReference>
<dbReference type="GO" id="GO:0003700">
    <property type="term" value="F:DNA-binding transcription factor activity"/>
    <property type="evidence" value="ECO:0007669"/>
    <property type="project" value="TreeGrafter"/>
</dbReference>
<name>A0A1C0AR57_9ACTN</name>
<evidence type="ECO:0000256" key="1">
    <source>
        <dbReference type="ARBA" id="ARBA00023015"/>
    </source>
</evidence>
<dbReference type="SUPFAM" id="SSF47413">
    <property type="entry name" value="lambda repressor-like DNA-binding domains"/>
    <property type="match status" value="1"/>
</dbReference>
<keyword evidence="6" id="KW-1185">Reference proteome</keyword>
<dbReference type="SUPFAM" id="SSF53822">
    <property type="entry name" value="Periplasmic binding protein-like I"/>
    <property type="match status" value="1"/>
</dbReference>
<dbReference type="InterPro" id="IPR010982">
    <property type="entry name" value="Lambda_DNA-bd_dom_sf"/>
</dbReference>
<comment type="caution">
    <text evidence="5">The sequence shown here is derived from an EMBL/GenBank/DDBJ whole genome shotgun (WGS) entry which is preliminary data.</text>
</comment>
<keyword evidence="3" id="KW-0804">Transcription</keyword>
<dbReference type="PANTHER" id="PTHR30146">
    <property type="entry name" value="LACI-RELATED TRANSCRIPTIONAL REPRESSOR"/>
    <property type="match status" value="1"/>
</dbReference>
<dbReference type="CDD" id="cd06267">
    <property type="entry name" value="PBP1_LacI_sugar_binding-like"/>
    <property type="match status" value="1"/>
</dbReference>
<dbReference type="PROSITE" id="PS00356">
    <property type="entry name" value="HTH_LACI_1"/>
    <property type="match status" value="1"/>
</dbReference>
<dbReference type="GO" id="GO:0000976">
    <property type="term" value="F:transcription cis-regulatory region binding"/>
    <property type="evidence" value="ECO:0007669"/>
    <property type="project" value="TreeGrafter"/>
</dbReference>
<evidence type="ECO:0000256" key="3">
    <source>
        <dbReference type="ARBA" id="ARBA00023163"/>
    </source>
</evidence>
<feature type="domain" description="HTH lacI-type" evidence="4">
    <location>
        <begin position="1"/>
        <end position="53"/>
    </location>
</feature>
<dbReference type="Gene3D" id="3.40.50.2300">
    <property type="match status" value="2"/>
</dbReference>
<dbReference type="Pfam" id="PF13377">
    <property type="entry name" value="Peripla_BP_3"/>
    <property type="match status" value="1"/>
</dbReference>
<reference evidence="6" key="1">
    <citation type="submission" date="2016-07" db="EMBL/GenBank/DDBJ databases">
        <authorList>
            <person name="Florea S."/>
            <person name="Webb J.S."/>
            <person name="Jaromczyk J."/>
            <person name="Schardl C.L."/>
        </authorList>
    </citation>
    <scope>NUCLEOTIDE SEQUENCE [LARGE SCALE GENOMIC DNA]</scope>
    <source>
        <strain evidence="6">IPBSL-7</strain>
    </source>
</reference>
<dbReference type="CDD" id="cd01392">
    <property type="entry name" value="HTH_LacI"/>
    <property type="match status" value="1"/>
</dbReference>
<dbReference type="Gene3D" id="1.10.260.40">
    <property type="entry name" value="lambda repressor-like DNA-binding domains"/>
    <property type="match status" value="1"/>
</dbReference>
<evidence type="ECO:0000259" key="4">
    <source>
        <dbReference type="PROSITE" id="PS50932"/>
    </source>
</evidence>
<accession>A0A1C0AR57</accession>
<organism evidence="5 6">
    <name type="scientific">Tessaracoccus lapidicaptus</name>
    <dbReference type="NCBI Taxonomy" id="1427523"/>
    <lineage>
        <taxon>Bacteria</taxon>
        <taxon>Bacillati</taxon>
        <taxon>Actinomycetota</taxon>
        <taxon>Actinomycetes</taxon>
        <taxon>Propionibacteriales</taxon>
        <taxon>Propionibacteriaceae</taxon>
        <taxon>Tessaracoccus</taxon>
    </lineage>
</organism>
<dbReference type="EMBL" id="MBQD01000011">
    <property type="protein sequence ID" value="OCL36665.1"/>
    <property type="molecule type" value="Genomic_DNA"/>
</dbReference>
<keyword evidence="2" id="KW-0238">DNA-binding</keyword>
<protein>
    <submittedName>
        <fullName evidence="5">LacI family transcriptional regulator</fullName>
    </submittedName>
</protein>
<dbReference type="InterPro" id="IPR028082">
    <property type="entry name" value="Peripla_BP_I"/>
</dbReference>
<evidence type="ECO:0000313" key="5">
    <source>
        <dbReference type="EMBL" id="OCL36665.1"/>
    </source>
</evidence>
<dbReference type="SMART" id="SM00354">
    <property type="entry name" value="HTH_LACI"/>
    <property type="match status" value="1"/>
</dbReference>
<sequence length="335" mass="36711">MRDVALLAGVSAKTVSNVVNAHPHVSESTRKKVLQAIEKLDYELNVTARNLRKGRTGLIGLALPELKLPYFAELADSVIVEAEKVGLRVLIEQTNADRDREIDVLHGQRRFMTDGLIFSPLALGMDDIHLFKVDFPLVLLGERVFGSTNDHITMSNVEAAKAATRRLIESGRRRIAVVGAHPGEVVGSAALREQGYRTALTEAGIPVDENLVRTTVLWHRSTGAEATDELIDSGEPFDAVFALNDALAMGVLHSLHAHRIEVPGDVAVIGFDNIEDAAYTRPTLSTVSPGREEIARRAIELLEMRIGEANAAPEHRRPIQRVYADFEVVLRESTG</sequence>
<dbReference type="Proteomes" id="UP000093501">
    <property type="component" value="Unassembled WGS sequence"/>
</dbReference>
<dbReference type="PROSITE" id="PS50932">
    <property type="entry name" value="HTH_LACI_2"/>
    <property type="match status" value="1"/>
</dbReference>
<dbReference type="InterPro" id="IPR000843">
    <property type="entry name" value="HTH_LacI"/>
</dbReference>
<evidence type="ECO:0000313" key="6">
    <source>
        <dbReference type="Proteomes" id="UP000093501"/>
    </source>
</evidence>
<evidence type="ECO:0000256" key="2">
    <source>
        <dbReference type="ARBA" id="ARBA00023125"/>
    </source>
</evidence>
<dbReference type="InterPro" id="IPR046335">
    <property type="entry name" value="LacI/GalR-like_sensor"/>
</dbReference>
<proteinExistence type="predicted"/>
<keyword evidence="1" id="KW-0805">Transcription regulation</keyword>
<dbReference type="AlphaFoldDB" id="A0A1C0AR57"/>